<dbReference type="Proteomes" id="UP001597090">
    <property type="component" value="Unassembled WGS sequence"/>
</dbReference>
<comment type="caution">
    <text evidence="2">The sequence shown here is derived from an EMBL/GenBank/DDBJ whole genome shotgun (WGS) entry which is preliminary data.</text>
</comment>
<dbReference type="GO" id="GO:0016746">
    <property type="term" value="F:acyltransferase activity"/>
    <property type="evidence" value="ECO:0007669"/>
    <property type="project" value="UniProtKB-KW"/>
</dbReference>
<name>A0ABW2YPZ3_9GAMM</name>
<keyword evidence="3" id="KW-1185">Reference proteome</keyword>
<dbReference type="Gene3D" id="3.40.630.30">
    <property type="match status" value="1"/>
</dbReference>
<evidence type="ECO:0000313" key="2">
    <source>
        <dbReference type="EMBL" id="MFD0740448.1"/>
    </source>
</evidence>
<sequence length="148" mass="15835">MGDHGIELIERFPDVDDYCRLRVAAGMTPKTREAATRGLPNTLYGVSLVRDGQVVGMGRIIGDNGTVFTVADIAVVPALQGRGLGRRILVALDAWLRANVPESAYVTLIADGDAKFLYAKFGFVDSAPASINMEYMMLAGGRRSTDAG</sequence>
<dbReference type="InterPro" id="IPR000182">
    <property type="entry name" value="GNAT_dom"/>
</dbReference>
<reference evidence="3" key="1">
    <citation type="journal article" date="2019" name="Int. J. Syst. Evol. Microbiol.">
        <title>The Global Catalogue of Microorganisms (GCM) 10K type strain sequencing project: providing services to taxonomists for standard genome sequencing and annotation.</title>
        <authorList>
            <consortium name="The Broad Institute Genomics Platform"/>
            <consortium name="The Broad Institute Genome Sequencing Center for Infectious Disease"/>
            <person name="Wu L."/>
            <person name="Ma J."/>
        </authorList>
    </citation>
    <scope>NUCLEOTIDE SEQUENCE [LARGE SCALE GENOMIC DNA]</scope>
    <source>
        <strain evidence="3">CCUG 55491</strain>
    </source>
</reference>
<evidence type="ECO:0000259" key="1">
    <source>
        <dbReference type="PROSITE" id="PS51186"/>
    </source>
</evidence>
<protein>
    <submittedName>
        <fullName evidence="2">GNAT family N-acetyltransferase</fullName>
        <ecNumber evidence="2">2.3.-.-</ecNumber>
    </submittedName>
</protein>
<gene>
    <name evidence="2" type="ORF">ACFQZQ_14275</name>
</gene>
<organism evidence="2 3">
    <name type="scientific">Lysobacter koreensis</name>
    <dbReference type="NCBI Taxonomy" id="266122"/>
    <lineage>
        <taxon>Bacteria</taxon>
        <taxon>Pseudomonadati</taxon>
        <taxon>Pseudomonadota</taxon>
        <taxon>Gammaproteobacteria</taxon>
        <taxon>Lysobacterales</taxon>
        <taxon>Lysobacteraceae</taxon>
        <taxon>Lysobacter</taxon>
    </lineage>
</organism>
<dbReference type="PANTHER" id="PTHR43233:SF1">
    <property type="entry name" value="FAMILY N-ACETYLTRANSFERASE, PUTATIVE (AFU_ORTHOLOGUE AFUA_6G03350)-RELATED"/>
    <property type="match status" value="1"/>
</dbReference>
<accession>A0ABW2YPZ3</accession>
<evidence type="ECO:0000313" key="3">
    <source>
        <dbReference type="Proteomes" id="UP001597090"/>
    </source>
</evidence>
<dbReference type="InterPro" id="IPR016181">
    <property type="entry name" value="Acyl_CoA_acyltransferase"/>
</dbReference>
<dbReference type="PROSITE" id="PS51186">
    <property type="entry name" value="GNAT"/>
    <property type="match status" value="1"/>
</dbReference>
<dbReference type="SUPFAM" id="SSF55729">
    <property type="entry name" value="Acyl-CoA N-acyltransferases (Nat)"/>
    <property type="match status" value="1"/>
</dbReference>
<dbReference type="PANTHER" id="PTHR43233">
    <property type="entry name" value="FAMILY N-ACETYLTRANSFERASE, PUTATIVE (AFU_ORTHOLOGUE AFUA_6G03350)-RELATED"/>
    <property type="match status" value="1"/>
</dbReference>
<proteinExistence type="predicted"/>
<dbReference type="RefSeq" id="WP_386813597.1">
    <property type="nucleotide sequence ID" value="NZ_JBHTIH010000008.1"/>
</dbReference>
<keyword evidence="2" id="KW-0012">Acyltransferase</keyword>
<dbReference type="CDD" id="cd04301">
    <property type="entry name" value="NAT_SF"/>
    <property type="match status" value="1"/>
</dbReference>
<dbReference type="EC" id="2.3.-.-" evidence="2"/>
<dbReference type="EMBL" id="JBHTIH010000008">
    <property type="protein sequence ID" value="MFD0740448.1"/>
    <property type="molecule type" value="Genomic_DNA"/>
</dbReference>
<feature type="domain" description="N-acetyltransferase" evidence="1">
    <location>
        <begin position="6"/>
        <end position="141"/>
    </location>
</feature>
<keyword evidence="2" id="KW-0808">Transferase</keyword>
<dbReference type="InterPro" id="IPR053144">
    <property type="entry name" value="Acetyltransferase_Butenolide"/>
</dbReference>
<dbReference type="Pfam" id="PF13673">
    <property type="entry name" value="Acetyltransf_10"/>
    <property type="match status" value="1"/>
</dbReference>